<evidence type="ECO:0000256" key="3">
    <source>
        <dbReference type="ARBA" id="ARBA00022475"/>
    </source>
</evidence>
<keyword evidence="6" id="KW-0812">Transmembrane</keyword>
<dbReference type="RefSeq" id="WP_090336974.1">
    <property type="nucleotide sequence ID" value="NZ_FMZQ01000010.1"/>
</dbReference>
<evidence type="ECO:0000256" key="8">
    <source>
        <dbReference type="ARBA" id="ARBA00023136"/>
    </source>
</evidence>
<dbReference type="InterPro" id="IPR022346">
    <property type="entry name" value="T2SS_GspH"/>
</dbReference>
<gene>
    <name evidence="11" type="ORF">SAMN05216576_110155</name>
</gene>
<evidence type="ECO:0000256" key="6">
    <source>
        <dbReference type="ARBA" id="ARBA00022692"/>
    </source>
</evidence>
<dbReference type="InterPro" id="IPR045584">
    <property type="entry name" value="Pilin-like"/>
</dbReference>
<evidence type="ECO:0000256" key="1">
    <source>
        <dbReference type="ARBA" id="ARBA00004377"/>
    </source>
</evidence>
<keyword evidence="4" id="KW-0488">Methylation</keyword>
<evidence type="ECO:0000313" key="12">
    <source>
        <dbReference type="Proteomes" id="UP000199467"/>
    </source>
</evidence>
<protein>
    <recommendedName>
        <fullName evidence="2">Type II secretion system protein H</fullName>
    </recommendedName>
    <alternativeName>
        <fullName evidence="10">General secretion pathway protein H</fullName>
    </alternativeName>
</protein>
<dbReference type="GO" id="GO:0015628">
    <property type="term" value="P:protein secretion by the type II secretion system"/>
    <property type="evidence" value="ECO:0007669"/>
    <property type="project" value="InterPro"/>
</dbReference>
<keyword evidence="5" id="KW-0997">Cell inner membrane</keyword>
<dbReference type="GO" id="GO:0015627">
    <property type="term" value="C:type II protein secretion system complex"/>
    <property type="evidence" value="ECO:0007669"/>
    <property type="project" value="InterPro"/>
</dbReference>
<dbReference type="GO" id="GO:0005886">
    <property type="term" value="C:plasma membrane"/>
    <property type="evidence" value="ECO:0007669"/>
    <property type="project" value="UniProtKB-SubCell"/>
</dbReference>
<proteinExistence type="inferred from homology"/>
<organism evidence="11 12">
    <name type="scientific">Ectopseudomonas chengduensis</name>
    <dbReference type="NCBI Taxonomy" id="489632"/>
    <lineage>
        <taxon>Bacteria</taxon>
        <taxon>Pseudomonadati</taxon>
        <taxon>Pseudomonadota</taxon>
        <taxon>Gammaproteobacteria</taxon>
        <taxon>Pseudomonadales</taxon>
        <taxon>Pseudomonadaceae</taxon>
        <taxon>Ectopseudomonas</taxon>
    </lineage>
</organism>
<evidence type="ECO:0000256" key="2">
    <source>
        <dbReference type="ARBA" id="ARBA00021549"/>
    </source>
</evidence>
<dbReference type="Pfam" id="PF12019">
    <property type="entry name" value="GspH"/>
    <property type="match status" value="1"/>
</dbReference>
<comment type="subcellular location">
    <subcellularLocation>
        <location evidence="1">Cell inner membrane</location>
        <topology evidence="1">Single-pass membrane protein</topology>
    </subcellularLocation>
</comment>
<keyword evidence="7" id="KW-1133">Transmembrane helix</keyword>
<keyword evidence="8" id="KW-0472">Membrane</keyword>
<reference evidence="12" key="1">
    <citation type="submission" date="2016-10" db="EMBL/GenBank/DDBJ databases">
        <authorList>
            <person name="Varghese N."/>
            <person name="Submissions S."/>
        </authorList>
    </citation>
    <scope>NUCLEOTIDE SEQUENCE [LARGE SCALE GENOMIC DNA]</scope>
    <source>
        <strain evidence="12">DSM 26382</strain>
    </source>
</reference>
<dbReference type="Gene3D" id="3.55.40.10">
    <property type="entry name" value="minor pseudopilin epsh domain"/>
    <property type="match status" value="1"/>
</dbReference>
<evidence type="ECO:0000256" key="5">
    <source>
        <dbReference type="ARBA" id="ARBA00022519"/>
    </source>
</evidence>
<accession>A0A1G6RXF0</accession>
<evidence type="ECO:0000256" key="10">
    <source>
        <dbReference type="ARBA" id="ARBA00030775"/>
    </source>
</evidence>
<dbReference type="Proteomes" id="UP000199467">
    <property type="component" value="Unassembled WGS sequence"/>
</dbReference>
<dbReference type="AlphaFoldDB" id="A0A1G6RXF0"/>
<evidence type="ECO:0000256" key="4">
    <source>
        <dbReference type="ARBA" id="ARBA00022481"/>
    </source>
</evidence>
<keyword evidence="3" id="KW-1003">Cell membrane</keyword>
<evidence type="ECO:0000313" key="11">
    <source>
        <dbReference type="EMBL" id="SDD08647.1"/>
    </source>
</evidence>
<evidence type="ECO:0000256" key="9">
    <source>
        <dbReference type="ARBA" id="ARBA00025772"/>
    </source>
</evidence>
<keyword evidence="12" id="KW-1185">Reference proteome</keyword>
<name>A0A1G6RXF0_9GAMM</name>
<evidence type="ECO:0000256" key="7">
    <source>
        <dbReference type="ARBA" id="ARBA00022989"/>
    </source>
</evidence>
<comment type="similarity">
    <text evidence="9">Belongs to the GSP H family.</text>
</comment>
<dbReference type="EMBL" id="FMZQ01000010">
    <property type="protein sequence ID" value="SDD08647.1"/>
    <property type="molecule type" value="Genomic_DNA"/>
</dbReference>
<sequence length="164" mass="17771">MHTKQAAFSLHELLVVLALITIIGSLGIPNFSILSARLQGDTQANLLIGHMNAARAQAIQHAMQIELCGSANGRDCSGDWQAGWLTRNKSTSEVLTNHTLPPPLALQWKGFNKSIIFYPNGTAPAANGRFHLCHPASPKRWEIVLNKPGRIKAESNSGQDIQGC</sequence>
<dbReference type="SUPFAM" id="SSF54523">
    <property type="entry name" value="Pili subunits"/>
    <property type="match status" value="1"/>
</dbReference>